<evidence type="ECO:0000313" key="1">
    <source>
        <dbReference type="EMBL" id="RNA05956.1"/>
    </source>
</evidence>
<keyword evidence="2" id="KW-1185">Reference proteome</keyword>
<dbReference type="AlphaFoldDB" id="A0A3M7Q3C1"/>
<comment type="caution">
    <text evidence="1">The sequence shown here is derived from an EMBL/GenBank/DDBJ whole genome shotgun (WGS) entry which is preliminary data.</text>
</comment>
<name>A0A3M7Q3C1_BRAPC</name>
<proteinExistence type="predicted"/>
<evidence type="ECO:0000313" key="2">
    <source>
        <dbReference type="Proteomes" id="UP000276133"/>
    </source>
</evidence>
<accession>A0A3M7Q3C1</accession>
<gene>
    <name evidence="1" type="ORF">BpHYR1_032708</name>
</gene>
<sequence>MNQTGRLSPILPISKCILTIAHQTNLSKQPPAFHPSFYLFTHLQIAKINSISKQPVMLQKNKLAHKSLPEFA</sequence>
<dbReference type="EMBL" id="REGN01007554">
    <property type="protein sequence ID" value="RNA05956.1"/>
    <property type="molecule type" value="Genomic_DNA"/>
</dbReference>
<protein>
    <submittedName>
        <fullName evidence="1">Uncharacterized protein</fullName>
    </submittedName>
</protein>
<reference evidence="1 2" key="1">
    <citation type="journal article" date="2018" name="Sci. Rep.">
        <title>Genomic signatures of local adaptation to the degree of environmental predictability in rotifers.</title>
        <authorList>
            <person name="Franch-Gras L."/>
            <person name="Hahn C."/>
            <person name="Garcia-Roger E.M."/>
            <person name="Carmona M.J."/>
            <person name="Serra M."/>
            <person name="Gomez A."/>
        </authorList>
    </citation>
    <scope>NUCLEOTIDE SEQUENCE [LARGE SCALE GENOMIC DNA]</scope>
    <source>
        <strain evidence="1">HYR1</strain>
    </source>
</reference>
<organism evidence="1 2">
    <name type="scientific">Brachionus plicatilis</name>
    <name type="common">Marine rotifer</name>
    <name type="synonym">Brachionus muelleri</name>
    <dbReference type="NCBI Taxonomy" id="10195"/>
    <lineage>
        <taxon>Eukaryota</taxon>
        <taxon>Metazoa</taxon>
        <taxon>Spiralia</taxon>
        <taxon>Gnathifera</taxon>
        <taxon>Rotifera</taxon>
        <taxon>Eurotatoria</taxon>
        <taxon>Monogononta</taxon>
        <taxon>Pseudotrocha</taxon>
        <taxon>Ploima</taxon>
        <taxon>Brachionidae</taxon>
        <taxon>Brachionus</taxon>
    </lineage>
</organism>
<dbReference type="Proteomes" id="UP000276133">
    <property type="component" value="Unassembled WGS sequence"/>
</dbReference>